<dbReference type="Proteomes" id="UP000740926">
    <property type="component" value="Unassembled WGS sequence"/>
</dbReference>
<dbReference type="AlphaFoldDB" id="A0A9P6XM09"/>
<comment type="caution">
    <text evidence="1">The sequence shown here is derived from an EMBL/GenBank/DDBJ whole genome shotgun (WGS) entry which is preliminary data.</text>
</comment>
<organism evidence="1 2">
    <name type="scientific">Rhizopus delemar</name>
    <dbReference type="NCBI Taxonomy" id="936053"/>
    <lineage>
        <taxon>Eukaryota</taxon>
        <taxon>Fungi</taxon>
        <taxon>Fungi incertae sedis</taxon>
        <taxon>Mucoromycota</taxon>
        <taxon>Mucoromycotina</taxon>
        <taxon>Mucoromycetes</taxon>
        <taxon>Mucorales</taxon>
        <taxon>Mucorineae</taxon>
        <taxon>Rhizopodaceae</taxon>
        <taxon>Rhizopus</taxon>
    </lineage>
</organism>
<reference evidence="1 2" key="1">
    <citation type="journal article" date="2020" name="Microb. Genom.">
        <title>Genetic diversity of clinical and environmental Mucorales isolates obtained from an investigation of mucormycosis cases among solid organ transplant recipients.</title>
        <authorList>
            <person name="Nguyen M.H."/>
            <person name="Kaul D."/>
            <person name="Muto C."/>
            <person name="Cheng S.J."/>
            <person name="Richter R.A."/>
            <person name="Bruno V.M."/>
            <person name="Liu G."/>
            <person name="Beyhan S."/>
            <person name="Sundermann A.J."/>
            <person name="Mounaud S."/>
            <person name="Pasculle A.W."/>
            <person name="Nierman W.C."/>
            <person name="Driscoll E."/>
            <person name="Cumbie R."/>
            <person name="Clancy C.J."/>
            <person name="Dupont C.L."/>
        </authorList>
    </citation>
    <scope>NUCLEOTIDE SEQUENCE [LARGE SCALE GENOMIC DNA]</scope>
    <source>
        <strain evidence="1 2">GL24</strain>
    </source>
</reference>
<evidence type="ECO:0000313" key="1">
    <source>
        <dbReference type="EMBL" id="KAG1523960.1"/>
    </source>
</evidence>
<dbReference type="EMBL" id="JAANIU010020072">
    <property type="protein sequence ID" value="KAG1523960.1"/>
    <property type="molecule type" value="Genomic_DNA"/>
</dbReference>
<gene>
    <name evidence="1" type="ORF">G6F50_018568</name>
</gene>
<protein>
    <submittedName>
        <fullName evidence="1">Uncharacterized protein</fullName>
    </submittedName>
</protein>
<sequence>MEGHLFSGLLMKLDCWAIDHHREQVDLDYDEMDKKLERTLNKVKAGFEEQAQSSHVVKGFDNDAQEHLTSTIQ</sequence>
<name>A0A9P6XM09_9FUNG</name>
<evidence type="ECO:0000313" key="2">
    <source>
        <dbReference type="Proteomes" id="UP000740926"/>
    </source>
</evidence>
<accession>A0A9P6XM09</accession>
<keyword evidence="2" id="KW-1185">Reference proteome</keyword>
<proteinExistence type="predicted"/>